<proteinExistence type="predicted"/>
<dbReference type="InterPro" id="IPR050639">
    <property type="entry name" value="SSR_resolvase"/>
</dbReference>
<feature type="domain" description="Resolvase/invertase-type recombinase catalytic" evidence="6">
    <location>
        <begin position="4"/>
        <end position="148"/>
    </location>
</feature>
<dbReference type="PANTHER" id="PTHR30461:SF23">
    <property type="entry name" value="DNA RECOMBINASE-RELATED"/>
    <property type="match status" value="1"/>
</dbReference>
<evidence type="ECO:0000256" key="2">
    <source>
        <dbReference type="ARBA" id="ARBA00023125"/>
    </source>
</evidence>
<dbReference type="STRING" id="28181.BEN30_15840"/>
<evidence type="ECO:0000313" key="7">
    <source>
        <dbReference type="EMBL" id="OEJ64939.1"/>
    </source>
</evidence>
<organism evidence="7 8">
    <name type="scientific">Magnetovibrio blakemorei</name>
    <dbReference type="NCBI Taxonomy" id="28181"/>
    <lineage>
        <taxon>Bacteria</taxon>
        <taxon>Pseudomonadati</taxon>
        <taxon>Pseudomonadota</taxon>
        <taxon>Alphaproteobacteria</taxon>
        <taxon>Rhodospirillales</taxon>
        <taxon>Magnetovibrionaceae</taxon>
        <taxon>Magnetovibrio</taxon>
    </lineage>
</organism>
<dbReference type="PROSITE" id="PS51736">
    <property type="entry name" value="RECOMBINASES_3"/>
    <property type="match status" value="1"/>
</dbReference>
<sequence length="202" mass="22933">MTKRVAIYVRVSTDGQTVDNQLADLNAVAQRMDWEIVHVYRDDGISGAKGRDQRPGFNELLKGITRREFDLIAAWSVCRIGRSLKDLIGFLSEIHERDIGLYLHKQGLDTSTPSGRMMFQLLGVFSEYERAMIQDRVRAGVQRKMKDPTYHHGRPSTNKTKLDAIRDFLQQGNGIHKTAKHVGCGVSVVQRVKRDMISVKHS</sequence>
<dbReference type="CDD" id="cd03768">
    <property type="entry name" value="SR_ResInv"/>
    <property type="match status" value="1"/>
</dbReference>
<accession>A0A1E5Q4P2</accession>
<dbReference type="InterPro" id="IPR036162">
    <property type="entry name" value="Resolvase-like_N_sf"/>
</dbReference>
<dbReference type="GO" id="GO:0003677">
    <property type="term" value="F:DNA binding"/>
    <property type="evidence" value="ECO:0007669"/>
    <property type="project" value="UniProtKB-KW"/>
</dbReference>
<keyword evidence="8" id="KW-1185">Reference proteome</keyword>
<dbReference type="EMBL" id="MCGG01000057">
    <property type="protein sequence ID" value="OEJ64939.1"/>
    <property type="molecule type" value="Genomic_DNA"/>
</dbReference>
<dbReference type="InterPro" id="IPR006119">
    <property type="entry name" value="Resolv_N"/>
</dbReference>
<dbReference type="SMART" id="SM00857">
    <property type="entry name" value="Resolvase"/>
    <property type="match status" value="1"/>
</dbReference>
<evidence type="ECO:0000256" key="5">
    <source>
        <dbReference type="PROSITE-ProRule" id="PRU10137"/>
    </source>
</evidence>
<dbReference type="InterPro" id="IPR006118">
    <property type="entry name" value="Recombinase_CS"/>
</dbReference>
<evidence type="ECO:0000313" key="8">
    <source>
        <dbReference type="Proteomes" id="UP000095347"/>
    </source>
</evidence>
<keyword evidence="3" id="KW-0233">DNA recombination</keyword>
<dbReference type="GO" id="GO:0015074">
    <property type="term" value="P:DNA integration"/>
    <property type="evidence" value="ECO:0007669"/>
    <property type="project" value="UniProtKB-KW"/>
</dbReference>
<keyword evidence="1" id="KW-0229">DNA integration</keyword>
<evidence type="ECO:0000256" key="3">
    <source>
        <dbReference type="ARBA" id="ARBA00023172"/>
    </source>
</evidence>
<dbReference type="PROSITE" id="PS00397">
    <property type="entry name" value="RECOMBINASES_1"/>
    <property type="match status" value="1"/>
</dbReference>
<evidence type="ECO:0000259" key="6">
    <source>
        <dbReference type="PROSITE" id="PS51736"/>
    </source>
</evidence>
<name>A0A1E5Q4P2_9PROT</name>
<dbReference type="OrthoDB" id="9800103at2"/>
<reference evidence="8" key="1">
    <citation type="submission" date="2016-07" db="EMBL/GenBank/DDBJ databases">
        <authorList>
            <person name="Florea S."/>
            <person name="Webb J.S."/>
            <person name="Jaromczyk J."/>
            <person name="Schardl C.L."/>
        </authorList>
    </citation>
    <scope>NUCLEOTIDE SEQUENCE [LARGE SCALE GENOMIC DNA]</scope>
    <source>
        <strain evidence="8">MV-1</strain>
    </source>
</reference>
<protein>
    <submittedName>
        <fullName evidence="7">Resolvase</fullName>
    </submittedName>
</protein>
<dbReference type="RefSeq" id="WP_069959062.1">
    <property type="nucleotide sequence ID" value="NZ_MCGG01000057.1"/>
</dbReference>
<dbReference type="SUPFAM" id="SSF53041">
    <property type="entry name" value="Resolvase-like"/>
    <property type="match status" value="1"/>
</dbReference>
<evidence type="ECO:0000256" key="4">
    <source>
        <dbReference type="PIRSR" id="PIRSR606118-50"/>
    </source>
</evidence>
<dbReference type="AlphaFoldDB" id="A0A1E5Q4P2"/>
<gene>
    <name evidence="7" type="ORF">BEN30_15840</name>
</gene>
<dbReference type="Pfam" id="PF00239">
    <property type="entry name" value="Resolvase"/>
    <property type="match status" value="1"/>
</dbReference>
<feature type="active site" description="O-(5'-phospho-DNA)-serine intermediate" evidence="4 5">
    <location>
        <position position="12"/>
    </location>
</feature>
<dbReference type="Gene3D" id="3.40.50.1390">
    <property type="entry name" value="Resolvase, N-terminal catalytic domain"/>
    <property type="match status" value="1"/>
</dbReference>
<dbReference type="GO" id="GO:0000150">
    <property type="term" value="F:DNA strand exchange activity"/>
    <property type="evidence" value="ECO:0007669"/>
    <property type="project" value="InterPro"/>
</dbReference>
<comment type="caution">
    <text evidence="7">The sequence shown here is derived from an EMBL/GenBank/DDBJ whole genome shotgun (WGS) entry which is preliminary data.</text>
</comment>
<dbReference type="PANTHER" id="PTHR30461">
    <property type="entry name" value="DNA-INVERTASE FROM LAMBDOID PROPHAGE"/>
    <property type="match status" value="1"/>
</dbReference>
<evidence type="ECO:0000256" key="1">
    <source>
        <dbReference type="ARBA" id="ARBA00022908"/>
    </source>
</evidence>
<keyword evidence="2" id="KW-0238">DNA-binding</keyword>
<dbReference type="Proteomes" id="UP000095347">
    <property type="component" value="Unassembled WGS sequence"/>
</dbReference>